<dbReference type="Pfam" id="PF00877">
    <property type="entry name" value="NLPC_P60"/>
    <property type="match status" value="1"/>
</dbReference>
<proteinExistence type="inferred from homology"/>
<evidence type="ECO:0000256" key="3">
    <source>
        <dbReference type="ARBA" id="ARBA00022801"/>
    </source>
</evidence>
<dbReference type="GO" id="GO:0006508">
    <property type="term" value="P:proteolysis"/>
    <property type="evidence" value="ECO:0007669"/>
    <property type="project" value="UniProtKB-KW"/>
</dbReference>
<keyword evidence="2" id="KW-0645">Protease</keyword>
<dbReference type="AlphaFoldDB" id="A0A8B2NT69"/>
<dbReference type="InterPro" id="IPR038765">
    <property type="entry name" value="Papain-like_cys_pep_sf"/>
</dbReference>
<evidence type="ECO:0000256" key="4">
    <source>
        <dbReference type="ARBA" id="ARBA00022807"/>
    </source>
</evidence>
<evidence type="ECO:0000256" key="1">
    <source>
        <dbReference type="ARBA" id="ARBA00007074"/>
    </source>
</evidence>
<name>A0A8B2NT69_9HYPH</name>
<dbReference type="GO" id="GO:0008234">
    <property type="term" value="F:cysteine-type peptidase activity"/>
    <property type="evidence" value="ECO:0007669"/>
    <property type="project" value="UniProtKB-KW"/>
</dbReference>
<reference evidence="6 7" key="1">
    <citation type="submission" date="2018-05" db="EMBL/GenBank/DDBJ databases">
        <title>Acuticoccus sediminis sp. nov., isolated from deep-sea sediment of Indian Ocean.</title>
        <authorList>
            <person name="Liu X."/>
            <person name="Lai Q."/>
            <person name="Du Y."/>
            <person name="Sun F."/>
            <person name="Zhang X."/>
            <person name="Wang S."/>
            <person name="Shao Z."/>
        </authorList>
    </citation>
    <scope>NUCLEOTIDE SEQUENCE [LARGE SCALE GENOMIC DNA]</scope>
    <source>
        <strain evidence="6 7">PTG4-2</strain>
    </source>
</reference>
<protein>
    <submittedName>
        <fullName evidence="6">Peptidase P60</fullName>
    </submittedName>
</protein>
<keyword evidence="7" id="KW-1185">Reference proteome</keyword>
<dbReference type="InterPro" id="IPR000064">
    <property type="entry name" value="NLP_P60_dom"/>
</dbReference>
<dbReference type="OrthoDB" id="6058745at2"/>
<keyword evidence="3" id="KW-0378">Hydrolase</keyword>
<keyword evidence="4" id="KW-0788">Thiol protease</keyword>
<sequence>MRRSEIVEAARSWVGTPYLHQASLRAVGCDCLGLVRGVWRELLGSEPEMAPPYSPEWAEAVGRETLLEAAERHFVRCEDIRAGTVLLFRWTAGTPAKHVGIAVAPEQFVHAYDGAGRAVEGALAPMWRRRLAATFDFPGVTD</sequence>
<evidence type="ECO:0000313" key="7">
    <source>
        <dbReference type="Proteomes" id="UP000249590"/>
    </source>
</evidence>
<evidence type="ECO:0000256" key="2">
    <source>
        <dbReference type="ARBA" id="ARBA00022670"/>
    </source>
</evidence>
<evidence type="ECO:0000259" key="5">
    <source>
        <dbReference type="PROSITE" id="PS51935"/>
    </source>
</evidence>
<dbReference type="SUPFAM" id="SSF54001">
    <property type="entry name" value="Cysteine proteinases"/>
    <property type="match status" value="1"/>
</dbReference>
<evidence type="ECO:0000313" key="6">
    <source>
        <dbReference type="EMBL" id="RAH98783.1"/>
    </source>
</evidence>
<accession>A0A8B2NT69</accession>
<dbReference type="PROSITE" id="PS51935">
    <property type="entry name" value="NLPC_P60"/>
    <property type="match status" value="1"/>
</dbReference>
<dbReference type="Proteomes" id="UP000249590">
    <property type="component" value="Unassembled WGS sequence"/>
</dbReference>
<comment type="similarity">
    <text evidence="1">Belongs to the peptidase C40 family.</text>
</comment>
<comment type="caution">
    <text evidence="6">The sequence shown here is derived from an EMBL/GenBank/DDBJ whole genome shotgun (WGS) entry which is preliminary data.</text>
</comment>
<gene>
    <name evidence="6" type="ORF">DLJ53_24405</name>
</gene>
<dbReference type="Gene3D" id="3.90.1720.10">
    <property type="entry name" value="endopeptidase domain like (from Nostoc punctiforme)"/>
    <property type="match status" value="1"/>
</dbReference>
<dbReference type="InterPro" id="IPR011929">
    <property type="entry name" value="Phage_pept_NlpC/P60"/>
</dbReference>
<organism evidence="6 7">
    <name type="scientific">Acuticoccus sediminis</name>
    <dbReference type="NCBI Taxonomy" id="2184697"/>
    <lineage>
        <taxon>Bacteria</taxon>
        <taxon>Pseudomonadati</taxon>
        <taxon>Pseudomonadota</taxon>
        <taxon>Alphaproteobacteria</taxon>
        <taxon>Hyphomicrobiales</taxon>
        <taxon>Amorphaceae</taxon>
        <taxon>Acuticoccus</taxon>
    </lineage>
</organism>
<dbReference type="RefSeq" id="WP_111350130.1">
    <property type="nucleotide sequence ID" value="NZ_QHHQ01000006.1"/>
</dbReference>
<feature type="domain" description="NlpC/P60" evidence="5">
    <location>
        <begin position="1"/>
        <end position="138"/>
    </location>
</feature>
<dbReference type="NCBIfam" id="TIGR02219">
    <property type="entry name" value="phage_NlpC_fam"/>
    <property type="match status" value="1"/>
</dbReference>
<dbReference type="EMBL" id="QHHQ01000006">
    <property type="protein sequence ID" value="RAH98783.1"/>
    <property type="molecule type" value="Genomic_DNA"/>
</dbReference>